<evidence type="ECO:0000313" key="4">
    <source>
        <dbReference type="Proteomes" id="UP000197208"/>
    </source>
</evidence>
<feature type="region of interest" description="Disordered" evidence="1">
    <location>
        <begin position="1"/>
        <end position="120"/>
    </location>
</feature>
<proteinExistence type="predicted"/>
<evidence type="ECO:0000259" key="2">
    <source>
        <dbReference type="SMART" id="SM00894"/>
    </source>
</evidence>
<evidence type="ECO:0000313" key="3">
    <source>
        <dbReference type="EMBL" id="OWL95475.1"/>
    </source>
</evidence>
<comment type="caution">
    <text evidence="3">The sequence shown here is derived from an EMBL/GenBank/DDBJ whole genome shotgun (WGS) entry which is preliminary data.</text>
</comment>
<reference evidence="3 4" key="1">
    <citation type="submission" date="2017-05" db="EMBL/GenBank/DDBJ databases">
        <title>De novo genome assembly of Deniococcus indicus strain DR1.</title>
        <authorList>
            <person name="Chauhan D."/>
            <person name="Yennamalli R.M."/>
            <person name="Priyadarshini R."/>
        </authorList>
    </citation>
    <scope>NUCLEOTIDE SEQUENCE [LARGE SCALE GENOMIC DNA]</scope>
    <source>
        <strain evidence="3 4">DR1</strain>
    </source>
</reference>
<accession>A0A246BJJ9</accession>
<feature type="compositionally biased region" description="Polar residues" evidence="1">
    <location>
        <begin position="106"/>
        <end position="120"/>
    </location>
</feature>
<organism evidence="3 4">
    <name type="scientific">Deinococcus indicus</name>
    <dbReference type="NCBI Taxonomy" id="223556"/>
    <lineage>
        <taxon>Bacteria</taxon>
        <taxon>Thermotogati</taxon>
        <taxon>Deinococcota</taxon>
        <taxon>Deinococci</taxon>
        <taxon>Deinococcales</taxon>
        <taxon>Deinococcaceae</taxon>
        <taxon>Deinococcus</taxon>
    </lineage>
</organism>
<dbReference type="InterPro" id="IPR008613">
    <property type="entry name" value="Excalibur_Ca-bd_domain"/>
</dbReference>
<evidence type="ECO:0000256" key="1">
    <source>
        <dbReference type="SAM" id="MobiDB-lite"/>
    </source>
</evidence>
<dbReference type="AlphaFoldDB" id="A0A246BJJ9"/>
<protein>
    <recommendedName>
        <fullName evidence="2">Excalibur calcium-binding domain-containing protein</fullName>
    </recommendedName>
</protein>
<dbReference type="OrthoDB" id="9805504at2"/>
<gene>
    <name evidence="3" type="ORF">CBQ26_11995</name>
</gene>
<feature type="domain" description="Excalibur calcium-binding" evidence="2">
    <location>
        <begin position="125"/>
        <end position="161"/>
    </location>
</feature>
<name>A0A246BJJ9_9DEIO</name>
<sequence>MHSAVSADREDLRLRAGGGIRPGRPGAEQDRHLHPQGHRPLWAPGRRVHGRRDRSEPLTGPAGLGATLPPVRGRHLQRRGESGKGLYADTFQNPWDYCKNPRNPPTARTAQTNTLPPIPATTSVTYANCAAVRAARTAPLLRDQPGYAPKLERDDDGVACE</sequence>
<dbReference type="EMBL" id="NHMK01000016">
    <property type="protein sequence ID" value="OWL95475.1"/>
    <property type="molecule type" value="Genomic_DNA"/>
</dbReference>
<keyword evidence="4" id="KW-1185">Reference proteome</keyword>
<dbReference type="SMART" id="SM00894">
    <property type="entry name" value="Excalibur"/>
    <property type="match status" value="1"/>
</dbReference>
<dbReference type="Proteomes" id="UP000197208">
    <property type="component" value="Unassembled WGS sequence"/>
</dbReference>
<feature type="region of interest" description="Disordered" evidence="1">
    <location>
        <begin position="140"/>
        <end position="161"/>
    </location>
</feature>
<dbReference type="Pfam" id="PF05901">
    <property type="entry name" value="Excalibur"/>
    <property type="match status" value="1"/>
</dbReference>